<keyword evidence="1" id="KW-0812">Transmembrane</keyword>
<evidence type="ECO:0000313" key="2">
    <source>
        <dbReference type="EMBL" id="OXM69097.1"/>
    </source>
</evidence>
<accession>A0A229TCZ3</accession>
<reference evidence="3" key="1">
    <citation type="submission" date="2017-07" db="EMBL/GenBank/DDBJ databases">
        <title>Comparative genome mining reveals phylogenetic distribution patterns of secondary metabolites in Amycolatopsis.</title>
        <authorList>
            <person name="Adamek M."/>
            <person name="Alanjary M."/>
            <person name="Sales-Ortells H."/>
            <person name="Goodfellow M."/>
            <person name="Bull A.T."/>
            <person name="Kalinowski J."/>
            <person name="Ziemert N."/>
        </authorList>
    </citation>
    <scope>NUCLEOTIDE SEQUENCE [LARGE SCALE GENOMIC DNA]</scope>
    <source>
        <strain evidence="3">H5</strain>
    </source>
</reference>
<organism evidence="2 3">
    <name type="scientific">Amycolatopsis vastitatis</name>
    <dbReference type="NCBI Taxonomy" id="1905142"/>
    <lineage>
        <taxon>Bacteria</taxon>
        <taxon>Bacillati</taxon>
        <taxon>Actinomycetota</taxon>
        <taxon>Actinomycetes</taxon>
        <taxon>Pseudonocardiales</taxon>
        <taxon>Pseudonocardiaceae</taxon>
        <taxon>Amycolatopsis</taxon>
    </lineage>
</organism>
<dbReference type="RefSeq" id="WP_093947252.1">
    <property type="nucleotide sequence ID" value="NZ_NMUL01000008.1"/>
</dbReference>
<dbReference type="EMBL" id="NMUL01000008">
    <property type="protein sequence ID" value="OXM69097.1"/>
    <property type="molecule type" value="Genomic_DNA"/>
</dbReference>
<name>A0A229TCZ3_9PSEU</name>
<protein>
    <submittedName>
        <fullName evidence="2">Uncharacterized protein</fullName>
    </submittedName>
</protein>
<keyword evidence="3" id="KW-1185">Reference proteome</keyword>
<dbReference type="AlphaFoldDB" id="A0A229TCZ3"/>
<proteinExistence type="predicted"/>
<sequence length="73" mass="7600">MSVFIAVLLALGAGMLVGGRVHTAKEARATYSAYRSRTAKGFGEWIKSTVSAVLAVAGAIVLLVILLNVLQPT</sequence>
<comment type="caution">
    <text evidence="2">The sequence shown here is derived from an EMBL/GenBank/DDBJ whole genome shotgun (WGS) entry which is preliminary data.</text>
</comment>
<evidence type="ECO:0000313" key="3">
    <source>
        <dbReference type="Proteomes" id="UP000215199"/>
    </source>
</evidence>
<evidence type="ECO:0000256" key="1">
    <source>
        <dbReference type="SAM" id="Phobius"/>
    </source>
</evidence>
<keyword evidence="1" id="KW-0472">Membrane</keyword>
<dbReference type="Proteomes" id="UP000215199">
    <property type="component" value="Unassembled WGS sequence"/>
</dbReference>
<gene>
    <name evidence="2" type="ORF">CF165_10385</name>
</gene>
<keyword evidence="1" id="KW-1133">Transmembrane helix</keyword>
<feature type="transmembrane region" description="Helical" evidence="1">
    <location>
        <begin position="45"/>
        <end position="70"/>
    </location>
</feature>